<dbReference type="FunFam" id="3.80.10.10:FF:000363">
    <property type="entry name" value="Leucine-rich repeat family protein"/>
    <property type="match status" value="1"/>
</dbReference>
<keyword evidence="11 19" id="KW-0547">Nucleotide-binding</keyword>
<dbReference type="InterPro" id="IPR008271">
    <property type="entry name" value="Ser/Thr_kinase_AS"/>
</dbReference>
<evidence type="ECO:0000256" key="17">
    <source>
        <dbReference type="ARBA" id="ARBA00047899"/>
    </source>
</evidence>
<feature type="chain" id="PRO_5035912347" description="non-specific serine/threonine protein kinase" evidence="21">
    <location>
        <begin position="25"/>
        <end position="834"/>
    </location>
</feature>
<dbReference type="InterPro" id="IPR001245">
    <property type="entry name" value="Ser-Thr/Tyr_kinase_cat_dom"/>
</dbReference>
<evidence type="ECO:0000256" key="3">
    <source>
        <dbReference type="ARBA" id="ARBA00012513"/>
    </source>
</evidence>
<keyword evidence="4" id="KW-1003">Cell membrane</keyword>
<evidence type="ECO:0000256" key="11">
    <source>
        <dbReference type="ARBA" id="ARBA00022741"/>
    </source>
</evidence>
<evidence type="ECO:0000256" key="7">
    <source>
        <dbReference type="ARBA" id="ARBA00022679"/>
    </source>
</evidence>
<dbReference type="EC" id="2.7.11.1" evidence="3"/>
<reference evidence="23 24" key="1">
    <citation type="submission" date="2020-05" db="EMBL/GenBank/DDBJ databases">
        <title>WGS assembly of Panicum virgatum.</title>
        <authorList>
            <person name="Lovell J.T."/>
            <person name="Jenkins J."/>
            <person name="Shu S."/>
            <person name="Juenger T.E."/>
            <person name="Schmutz J."/>
        </authorList>
    </citation>
    <scope>NUCLEOTIDE SEQUENCE [LARGE SCALE GENOMIC DNA]</scope>
    <source>
        <strain evidence="24">cv. AP13</strain>
    </source>
</reference>
<dbReference type="FunFam" id="1.10.510.10:FF:001023">
    <property type="entry name" value="Os07g0541700 protein"/>
    <property type="match status" value="1"/>
</dbReference>
<evidence type="ECO:0000256" key="6">
    <source>
        <dbReference type="ARBA" id="ARBA00022614"/>
    </source>
</evidence>
<dbReference type="PROSITE" id="PS00108">
    <property type="entry name" value="PROTEIN_KINASE_ST"/>
    <property type="match status" value="1"/>
</dbReference>
<evidence type="ECO:0000256" key="8">
    <source>
        <dbReference type="ARBA" id="ARBA00022692"/>
    </source>
</evidence>
<feature type="binding site" evidence="19">
    <location>
        <position position="669"/>
    </location>
    <ligand>
        <name>ATP</name>
        <dbReference type="ChEBI" id="CHEBI:30616"/>
    </ligand>
</feature>
<evidence type="ECO:0000256" key="19">
    <source>
        <dbReference type="PROSITE-ProRule" id="PRU10141"/>
    </source>
</evidence>
<evidence type="ECO:0000256" key="14">
    <source>
        <dbReference type="ARBA" id="ARBA00022989"/>
    </source>
</evidence>
<evidence type="ECO:0000256" key="9">
    <source>
        <dbReference type="ARBA" id="ARBA00022729"/>
    </source>
</evidence>
<keyword evidence="16" id="KW-0325">Glycoprotein</keyword>
<dbReference type="GO" id="GO:0004674">
    <property type="term" value="F:protein serine/threonine kinase activity"/>
    <property type="evidence" value="ECO:0007669"/>
    <property type="project" value="UniProtKB-KW"/>
</dbReference>
<dbReference type="EMBL" id="CM029045">
    <property type="protein sequence ID" value="KAG2601539.1"/>
    <property type="molecule type" value="Genomic_DNA"/>
</dbReference>
<dbReference type="SUPFAM" id="SSF52058">
    <property type="entry name" value="L domain-like"/>
    <property type="match status" value="1"/>
</dbReference>
<keyword evidence="14 20" id="KW-1133">Transmembrane helix</keyword>
<keyword evidence="24" id="KW-1185">Reference proteome</keyword>
<protein>
    <recommendedName>
        <fullName evidence="3">non-specific serine/threonine protein kinase</fullName>
        <ecNumber evidence="3">2.7.11.1</ecNumber>
    </recommendedName>
</protein>
<dbReference type="GO" id="GO:0005524">
    <property type="term" value="F:ATP binding"/>
    <property type="evidence" value="ECO:0007669"/>
    <property type="project" value="UniProtKB-UniRule"/>
</dbReference>
<dbReference type="Proteomes" id="UP000823388">
    <property type="component" value="Chromosome 5K"/>
</dbReference>
<evidence type="ECO:0000256" key="21">
    <source>
        <dbReference type="SAM" id="SignalP"/>
    </source>
</evidence>
<feature type="transmembrane region" description="Helical" evidence="20">
    <location>
        <begin position="568"/>
        <end position="592"/>
    </location>
</feature>
<keyword evidence="5" id="KW-0723">Serine/threonine-protein kinase</keyword>
<dbReference type="PANTHER" id="PTHR45974:SF273">
    <property type="entry name" value="PROTEIN KINASE DOMAIN-CONTAINING PROTEIN"/>
    <property type="match status" value="1"/>
</dbReference>
<evidence type="ECO:0000256" key="16">
    <source>
        <dbReference type="ARBA" id="ARBA00023180"/>
    </source>
</evidence>
<evidence type="ECO:0000256" key="4">
    <source>
        <dbReference type="ARBA" id="ARBA00022475"/>
    </source>
</evidence>
<gene>
    <name evidence="23" type="ORF">PVAP13_5KG594000</name>
</gene>
<dbReference type="AlphaFoldDB" id="A0A8T0SZN4"/>
<sequence>MKALSIPVLLVIFWASLPAGFCDTDPQDVAALQSLMRGWQNFPSSWKASNDPCGAQWDGITCNNGRVTSMRLSSINLEGTISSSIGQLSELVYLDLSSNSRLSGPLPTSIGNLKQLTTLILVGCSFTGGIPQELGNLVQLSFLALNSNKFTGRIPASIGLLTNLFWLDLAQLSGPIPISSTTSPGLDLLIHTKHFHFNKNQLTGTLNGLFSSSMRLEHMIIVTTLFTFIRLFDNNQLSGSIPAELGSITSLQIIRLDRNRFTGAVPTNISNLVNLNGLNFADNQLSGTMPDLSALTKLNAIDLSNNSFDPSVLPAWFLELKTLTSIDIASGGLYGQVPNRIFTLPELQQVILSNNAFNGTLDMTGNISQHLQRVNLLNNRIVEANITQGYNRTLVLVGNPVCLDSEFSSSRFCSIQQDSIIPNVTSITKCGSTSCSSDQSLNPANCGCAYPYMGTIFFRSLLFADLTNNEHFQQLETGLWTELGLQAGSVFLSDISFTSDDYLQVKVRMFPSTGTSFNVSEVTRIGSELSSQAYKPPPGFGPYFFVADPYAHFAGEDDSGKPKISTGAVAGIAVACGLVLTALTSWAIFSFLQKRRTEELSGQTNPFASWGIAQKDRGGAPQLKGARLFSFDELNTCTNNFAENNEIGSGGYGKVYKGILADGTSVAIKRAEYGSKQGALEFKNEIELLSRVHHKNLVSLIGFCYEQGEQMLVYEYVSNGTLRQNLQARGIYLDWKKRLRIALGSARGLAYLHELANPPIIHRDVKSTNILLDDNFKAKVADFGLSKLVADTEKGHVSTQVKGTLGYLDPEYYMTQQLSEKSDVPTCTALALSC</sequence>
<name>A0A8T0SZN4_PANVG</name>
<organism evidence="23 24">
    <name type="scientific">Panicum virgatum</name>
    <name type="common">Blackwell switchgrass</name>
    <dbReference type="NCBI Taxonomy" id="38727"/>
    <lineage>
        <taxon>Eukaryota</taxon>
        <taxon>Viridiplantae</taxon>
        <taxon>Streptophyta</taxon>
        <taxon>Embryophyta</taxon>
        <taxon>Tracheophyta</taxon>
        <taxon>Spermatophyta</taxon>
        <taxon>Magnoliopsida</taxon>
        <taxon>Liliopsida</taxon>
        <taxon>Poales</taxon>
        <taxon>Poaceae</taxon>
        <taxon>PACMAD clade</taxon>
        <taxon>Panicoideae</taxon>
        <taxon>Panicodae</taxon>
        <taxon>Paniceae</taxon>
        <taxon>Panicinae</taxon>
        <taxon>Panicum</taxon>
        <taxon>Panicum sect. Hiantes</taxon>
    </lineage>
</organism>
<dbReference type="Gene3D" id="3.80.10.10">
    <property type="entry name" value="Ribonuclease Inhibitor"/>
    <property type="match status" value="3"/>
</dbReference>
<evidence type="ECO:0000313" key="23">
    <source>
        <dbReference type="EMBL" id="KAG2601539.1"/>
    </source>
</evidence>
<evidence type="ECO:0000259" key="22">
    <source>
        <dbReference type="PROSITE" id="PS50011"/>
    </source>
</evidence>
<dbReference type="Gene3D" id="3.30.200.20">
    <property type="entry name" value="Phosphorylase Kinase, domain 1"/>
    <property type="match status" value="1"/>
</dbReference>
<keyword evidence="10" id="KW-0677">Repeat</keyword>
<dbReference type="InterPro" id="IPR017441">
    <property type="entry name" value="Protein_kinase_ATP_BS"/>
</dbReference>
<keyword evidence="9 21" id="KW-0732">Signal</keyword>
<evidence type="ECO:0000313" key="24">
    <source>
        <dbReference type="Proteomes" id="UP000823388"/>
    </source>
</evidence>
<comment type="caution">
    <text evidence="23">The sequence shown here is derived from an EMBL/GenBank/DDBJ whole genome shotgun (WGS) entry which is preliminary data.</text>
</comment>
<dbReference type="FunFam" id="3.30.200.20:FF:000328">
    <property type="entry name" value="Leucine-rich repeat protein kinase family protein"/>
    <property type="match status" value="1"/>
</dbReference>
<dbReference type="SUPFAM" id="SSF56112">
    <property type="entry name" value="Protein kinase-like (PK-like)"/>
    <property type="match status" value="1"/>
</dbReference>
<dbReference type="FunFam" id="3.80.10.10:FF:000542">
    <property type="entry name" value="Leucine-rich repeat protein kinase family protein"/>
    <property type="match status" value="1"/>
</dbReference>
<keyword evidence="13 19" id="KW-0067">ATP-binding</keyword>
<comment type="subcellular location">
    <subcellularLocation>
        <location evidence="1">Cell membrane</location>
        <topology evidence="1">Single-pass membrane protein</topology>
    </subcellularLocation>
</comment>
<evidence type="ECO:0000256" key="20">
    <source>
        <dbReference type="SAM" id="Phobius"/>
    </source>
</evidence>
<dbReference type="InterPro" id="IPR000719">
    <property type="entry name" value="Prot_kinase_dom"/>
</dbReference>
<comment type="similarity">
    <text evidence="2">Belongs to the protein kinase superfamily. Ser/Thr protein kinase family.</text>
</comment>
<dbReference type="InterPro" id="IPR001611">
    <property type="entry name" value="Leu-rich_rpt"/>
</dbReference>
<dbReference type="PROSITE" id="PS50011">
    <property type="entry name" value="PROTEIN_KINASE_DOM"/>
    <property type="match status" value="1"/>
</dbReference>
<comment type="catalytic activity">
    <reaction evidence="17">
        <text>L-threonyl-[protein] + ATP = O-phospho-L-threonyl-[protein] + ADP + H(+)</text>
        <dbReference type="Rhea" id="RHEA:46608"/>
        <dbReference type="Rhea" id="RHEA-COMP:11060"/>
        <dbReference type="Rhea" id="RHEA-COMP:11605"/>
        <dbReference type="ChEBI" id="CHEBI:15378"/>
        <dbReference type="ChEBI" id="CHEBI:30013"/>
        <dbReference type="ChEBI" id="CHEBI:30616"/>
        <dbReference type="ChEBI" id="CHEBI:61977"/>
        <dbReference type="ChEBI" id="CHEBI:456216"/>
        <dbReference type="EC" id="2.7.11.1"/>
    </reaction>
</comment>
<evidence type="ECO:0000256" key="2">
    <source>
        <dbReference type="ARBA" id="ARBA00008684"/>
    </source>
</evidence>
<dbReference type="Gene3D" id="1.10.510.10">
    <property type="entry name" value="Transferase(Phosphotransferase) domain 1"/>
    <property type="match status" value="1"/>
</dbReference>
<keyword evidence="7" id="KW-0808">Transferase</keyword>
<dbReference type="Pfam" id="PF08263">
    <property type="entry name" value="LRRNT_2"/>
    <property type="match status" value="1"/>
</dbReference>
<evidence type="ECO:0000256" key="12">
    <source>
        <dbReference type="ARBA" id="ARBA00022777"/>
    </source>
</evidence>
<dbReference type="PROSITE" id="PS00107">
    <property type="entry name" value="PROTEIN_KINASE_ATP"/>
    <property type="match status" value="1"/>
</dbReference>
<evidence type="ECO:0000256" key="18">
    <source>
        <dbReference type="ARBA" id="ARBA00048679"/>
    </source>
</evidence>
<dbReference type="Pfam" id="PF00560">
    <property type="entry name" value="LRR_1"/>
    <property type="match status" value="2"/>
</dbReference>
<dbReference type="Pfam" id="PF07714">
    <property type="entry name" value="PK_Tyr_Ser-Thr"/>
    <property type="match status" value="1"/>
</dbReference>
<keyword evidence="15 20" id="KW-0472">Membrane</keyword>
<evidence type="ECO:0000256" key="10">
    <source>
        <dbReference type="ARBA" id="ARBA00022737"/>
    </source>
</evidence>
<dbReference type="InterPro" id="IPR013210">
    <property type="entry name" value="LRR_N_plant-typ"/>
</dbReference>
<dbReference type="InterPro" id="IPR032675">
    <property type="entry name" value="LRR_dom_sf"/>
</dbReference>
<proteinExistence type="inferred from homology"/>
<evidence type="ECO:0000256" key="1">
    <source>
        <dbReference type="ARBA" id="ARBA00004162"/>
    </source>
</evidence>
<dbReference type="GO" id="GO:0005886">
    <property type="term" value="C:plasma membrane"/>
    <property type="evidence" value="ECO:0007669"/>
    <property type="project" value="UniProtKB-SubCell"/>
</dbReference>
<accession>A0A8T0SZN4</accession>
<evidence type="ECO:0000256" key="15">
    <source>
        <dbReference type="ARBA" id="ARBA00023136"/>
    </source>
</evidence>
<evidence type="ECO:0000256" key="5">
    <source>
        <dbReference type="ARBA" id="ARBA00022527"/>
    </source>
</evidence>
<feature type="domain" description="Protein kinase" evidence="22">
    <location>
        <begin position="641"/>
        <end position="834"/>
    </location>
</feature>
<feature type="signal peptide" evidence="21">
    <location>
        <begin position="1"/>
        <end position="24"/>
    </location>
</feature>
<keyword evidence="8 20" id="KW-0812">Transmembrane</keyword>
<keyword evidence="6" id="KW-0433">Leucine-rich repeat</keyword>
<dbReference type="PANTHER" id="PTHR45974">
    <property type="entry name" value="RECEPTOR-LIKE PROTEIN 55"/>
    <property type="match status" value="1"/>
</dbReference>
<dbReference type="SMART" id="SM00220">
    <property type="entry name" value="S_TKc"/>
    <property type="match status" value="1"/>
</dbReference>
<dbReference type="InterPro" id="IPR011009">
    <property type="entry name" value="Kinase-like_dom_sf"/>
</dbReference>
<comment type="catalytic activity">
    <reaction evidence="18">
        <text>L-seryl-[protein] + ATP = O-phospho-L-seryl-[protein] + ADP + H(+)</text>
        <dbReference type="Rhea" id="RHEA:17989"/>
        <dbReference type="Rhea" id="RHEA-COMP:9863"/>
        <dbReference type="Rhea" id="RHEA-COMP:11604"/>
        <dbReference type="ChEBI" id="CHEBI:15378"/>
        <dbReference type="ChEBI" id="CHEBI:29999"/>
        <dbReference type="ChEBI" id="CHEBI:30616"/>
        <dbReference type="ChEBI" id="CHEBI:83421"/>
        <dbReference type="ChEBI" id="CHEBI:456216"/>
        <dbReference type="EC" id="2.7.11.1"/>
    </reaction>
</comment>
<keyword evidence="12" id="KW-0418">Kinase</keyword>
<evidence type="ECO:0000256" key="13">
    <source>
        <dbReference type="ARBA" id="ARBA00022840"/>
    </source>
</evidence>